<evidence type="ECO:0000256" key="1">
    <source>
        <dbReference type="SAM" id="MobiDB-lite"/>
    </source>
</evidence>
<comment type="caution">
    <text evidence="3">The sequence shown here is derived from an EMBL/GenBank/DDBJ whole genome shotgun (WGS) entry which is preliminary data.</text>
</comment>
<feature type="chain" id="PRO_5041426301" evidence="2">
    <location>
        <begin position="20"/>
        <end position="219"/>
    </location>
</feature>
<sequence length="219" mass="24679">MHGALVLCCFLVLFTRTRAANPLEDEMLANLALLEDFELKQLRDFVRGKGRGFVSKIPFDAFGNPQDEDDMNPGDPDVVNIGQQMNMMPSLIVPSIIYPSSTTTRRPPPKPKKKKDKQKFTKEDFKELAHLFQQFIDNRKGGHKPTSPLTTTARTTTTIATTTTATPTTQPTSTTTRRVLNRWRMSQTRGAHRFVPPKPLPVITTEEQSWKGSVAKQVR</sequence>
<accession>A0AA39LQV4</accession>
<dbReference type="AlphaFoldDB" id="A0AA39LQV4"/>
<reference evidence="3" key="1">
    <citation type="submission" date="2023-06" db="EMBL/GenBank/DDBJ databases">
        <title>Genomic analysis of the entomopathogenic nematode Steinernema hermaphroditum.</title>
        <authorList>
            <person name="Schwarz E.M."/>
            <person name="Heppert J.K."/>
            <person name="Baniya A."/>
            <person name="Schwartz H.T."/>
            <person name="Tan C.-H."/>
            <person name="Antoshechkin I."/>
            <person name="Sternberg P.W."/>
            <person name="Goodrich-Blair H."/>
            <person name="Dillman A.R."/>
        </authorList>
    </citation>
    <scope>NUCLEOTIDE SEQUENCE</scope>
    <source>
        <strain evidence="3">PS9179</strain>
        <tissue evidence="3">Whole animal</tissue>
    </source>
</reference>
<name>A0AA39LQV4_9BILA</name>
<feature type="region of interest" description="Disordered" evidence="1">
    <location>
        <begin position="97"/>
        <end position="120"/>
    </location>
</feature>
<evidence type="ECO:0000256" key="2">
    <source>
        <dbReference type="SAM" id="SignalP"/>
    </source>
</evidence>
<feature type="signal peptide" evidence="2">
    <location>
        <begin position="1"/>
        <end position="19"/>
    </location>
</feature>
<evidence type="ECO:0000313" key="3">
    <source>
        <dbReference type="EMBL" id="KAK0405949.1"/>
    </source>
</evidence>
<protein>
    <submittedName>
        <fullName evidence="3">Uncharacterized protein</fullName>
    </submittedName>
</protein>
<keyword evidence="4" id="KW-1185">Reference proteome</keyword>
<proteinExistence type="predicted"/>
<evidence type="ECO:0000313" key="4">
    <source>
        <dbReference type="Proteomes" id="UP001175271"/>
    </source>
</evidence>
<feature type="compositionally biased region" description="Basic residues" evidence="1">
    <location>
        <begin position="107"/>
        <end position="117"/>
    </location>
</feature>
<dbReference type="EMBL" id="JAUCMV010000004">
    <property type="protein sequence ID" value="KAK0405949.1"/>
    <property type="molecule type" value="Genomic_DNA"/>
</dbReference>
<gene>
    <name evidence="3" type="ORF">QR680_018276</name>
</gene>
<keyword evidence="2" id="KW-0732">Signal</keyword>
<dbReference type="Proteomes" id="UP001175271">
    <property type="component" value="Unassembled WGS sequence"/>
</dbReference>
<organism evidence="3 4">
    <name type="scientific">Steinernema hermaphroditum</name>
    <dbReference type="NCBI Taxonomy" id="289476"/>
    <lineage>
        <taxon>Eukaryota</taxon>
        <taxon>Metazoa</taxon>
        <taxon>Ecdysozoa</taxon>
        <taxon>Nematoda</taxon>
        <taxon>Chromadorea</taxon>
        <taxon>Rhabditida</taxon>
        <taxon>Tylenchina</taxon>
        <taxon>Panagrolaimomorpha</taxon>
        <taxon>Strongyloidoidea</taxon>
        <taxon>Steinernematidae</taxon>
        <taxon>Steinernema</taxon>
    </lineage>
</organism>